<accession>A0A2T5ZV76</accession>
<dbReference type="Pfam" id="PF04233">
    <property type="entry name" value="Phage_Mu_F"/>
    <property type="match status" value="1"/>
</dbReference>
<evidence type="ECO:0000313" key="3">
    <source>
        <dbReference type="EMBL" id="PTX35466.1"/>
    </source>
</evidence>
<organism evidence="3 4">
    <name type="scientific">Gemmobacter caeni</name>
    <dbReference type="NCBI Taxonomy" id="589035"/>
    <lineage>
        <taxon>Bacteria</taxon>
        <taxon>Pseudomonadati</taxon>
        <taxon>Pseudomonadota</taxon>
        <taxon>Alphaproteobacteria</taxon>
        <taxon>Rhodobacterales</taxon>
        <taxon>Paracoccaceae</taxon>
        <taxon>Gemmobacter</taxon>
    </lineage>
</organism>
<name>A0A2T5ZV76_9RHOB</name>
<keyword evidence="4" id="KW-1185">Reference proteome</keyword>
<feature type="region of interest" description="Disordered" evidence="1">
    <location>
        <begin position="193"/>
        <end position="214"/>
    </location>
</feature>
<dbReference type="InterPro" id="IPR006528">
    <property type="entry name" value="Phage_head_morphogenesis_dom"/>
</dbReference>
<protein>
    <submittedName>
        <fullName evidence="3">Phage Mu protein F like protein</fullName>
    </submittedName>
</protein>
<evidence type="ECO:0000259" key="2">
    <source>
        <dbReference type="Pfam" id="PF04233"/>
    </source>
</evidence>
<dbReference type="EMBL" id="QBKP01000080">
    <property type="protein sequence ID" value="PTX35466.1"/>
    <property type="molecule type" value="Genomic_DNA"/>
</dbReference>
<dbReference type="Proteomes" id="UP000244224">
    <property type="component" value="Unassembled WGS sequence"/>
</dbReference>
<evidence type="ECO:0000313" key="4">
    <source>
        <dbReference type="Proteomes" id="UP000244224"/>
    </source>
</evidence>
<feature type="domain" description="Phage head morphogenesis" evidence="2">
    <location>
        <begin position="64"/>
        <end position="182"/>
    </location>
</feature>
<sequence>MRTGVAMAEVGFGFHQLFAEQQAAFRLRLGNLLPTGAWDDLRHNQHDRAFVVAGALKADLLADLAAAVDKAISQGTSLEVFRKDFRQIVARHGWTGWTGEGSAKGEAWRTRVIYQTNLLTSYAAGRRAQLLAGKYKYWVYRHSGAEHPRLHHLALDGLALPPDHPFWAKFFPPNGWGCGCRVFGAHTEAGIRRVGGDPGKQLPPDWDRPDPRTGLPKGLQKGWDYAPGASTAETILTLKDKLPRLPAPIGARLFESWPAIKGKELDQEFSDFVDKALGQFVQGRHMVIGALKPGWVDAAIRHGVTP</sequence>
<comment type="caution">
    <text evidence="3">The sequence shown here is derived from an EMBL/GenBank/DDBJ whole genome shotgun (WGS) entry which is preliminary data.</text>
</comment>
<gene>
    <name evidence="3" type="ORF">C8N34_1802</name>
</gene>
<proteinExistence type="predicted"/>
<reference evidence="3 4" key="1">
    <citation type="submission" date="2018-04" db="EMBL/GenBank/DDBJ databases">
        <title>Genomic Encyclopedia of Archaeal and Bacterial Type Strains, Phase II (KMG-II): from individual species to whole genera.</title>
        <authorList>
            <person name="Goeker M."/>
        </authorList>
    </citation>
    <scope>NUCLEOTIDE SEQUENCE [LARGE SCALE GENOMIC DNA]</scope>
    <source>
        <strain evidence="3 4">DSM 21823</strain>
    </source>
</reference>
<dbReference type="AlphaFoldDB" id="A0A2T5ZV76"/>
<feature type="non-terminal residue" evidence="3">
    <location>
        <position position="306"/>
    </location>
</feature>
<evidence type="ECO:0000256" key="1">
    <source>
        <dbReference type="SAM" id="MobiDB-lite"/>
    </source>
</evidence>